<dbReference type="EMBL" id="CP039865">
    <property type="protein sequence ID" value="QCK85290.1"/>
    <property type="molecule type" value="Genomic_DNA"/>
</dbReference>
<feature type="binding site" evidence="18">
    <location>
        <position position="7"/>
    </location>
    <ligand>
        <name>substrate</name>
    </ligand>
</feature>
<evidence type="ECO:0000256" key="16">
    <source>
        <dbReference type="ARBA" id="ARBA00049244"/>
    </source>
</evidence>
<evidence type="ECO:0000256" key="19">
    <source>
        <dbReference type="PIRSR" id="PIRSR606309-3"/>
    </source>
</evidence>
<proteinExistence type="predicted"/>
<evidence type="ECO:0000256" key="4">
    <source>
        <dbReference type="ARBA" id="ARBA00022679"/>
    </source>
</evidence>
<dbReference type="Gene3D" id="3.30.420.10">
    <property type="entry name" value="Ribonuclease H-like superfamily/Ribonuclease H"/>
    <property type="match status" value="1"/>
</dbReference>
<accession>A0A4D7QB57</accession>
<evidence type="ECO:0000313" key="22">
    <source>
        <dbReference type="EMBL" id="QCK85290.1"/>
    </source>
</evidence>
<evidence type="ECO:0000256" key="9">
    <source>
        <dbReference type="ARBA" id="ARBA00022801"/>
    </source>
</evidence>
<dbReference type="NCBIfam" id="NF004316">
    <property type="entry name" value="PRK05711.1"/>
    <property type="match status" value="1"/>
</dbReference>
<keyword evidence="12 20" id="KW-0239">DNA-directed DNA polymerase</keyword>
<feature type="active site" description="Proton acceptor" evidence="17">
    <location>
        <position position="150"/>
    </location>
</feature>
<dbReference type="RefSeq" id="WP_137098624.1">
    <property type="nucleotide sequence ID" value="NZ_CP039865.1"/>
</dbReference>
<evidence type="ECO:0000256" key="5">
    <source>
        <dbReference type="ARBA" id="ARBA00022695"/>
    </source>
</evidence>
<keyword evidence="7 20" id="KW-0540">Nuclease</keyword>
<evidence type="ECO:0000256" key="17">
    <source>
        <dbReference type="PIRSR" id="PIRSR606309-1"/>
    </source>
</evidence>
<comment type="subunit">
    <text evidence="15 20">DNA polymerase III contains a core (composed of alpha, epsilon and theta chains) that associates with a tau subunit. This core dimerizes to form the POLIII' complex. PolIII' associates with the gamma complex (composed of gamma, delta, delta', psi and chi chains) and with the beta chain to form the complete DNA polymerase III complex.</text>
</comment>
<evidence type="ECO:0000256" key="14">
    <source>
        <dbReference type="ARBA" id="ARBA00025483"/>
    </source>
</evidence>
<dbReference type="GO" id="GO:0046872">
    <property type="term" value="F:metal ion binding"/>
    <property type="evidence" value="ECO:0007669"/>
    <property type="project" value="UniProtKB-KW"/>
</dbReference>
<keyword evidence="5 20" id="KW-0548">Nucleotidyltransferase</keyword>
<feature type="binding site" evidence="19">
    <location>
        <position position="9"/>
    </location>
    <ligand>
        <name>a divalent metal cation</name>
        <dbReference type="ChEBI" id="CHEBI:60240"/>
        <label>1</label>
        <note>catalytic</note>
    </ligand>
</feature>
<evidence type="ECO:0000256" key="6">
    <source>
        <dbReference type="ARBA" id="ARBA00022705"/>
    </source>
</evidence>
<dbReference type="OrthoDB" id="9804290at2"/>
<comment type="catalytic activity">
    <reaction evidence="16 20">
        <text>DNA(n) + a 2'-deoxyribonucleoside 5'-triphosphate = DNA(n+1) + diphosphate</text>
        <dbReference type="Rhea" id="RHEA:22508"/>
        <dbReference type="Rhea" id="RHEA-COMP:17339"/>
        <dbReference type="Rhea" id="RHEA-COMP:17340"/>
        <dbReference type="ChEBI" id="CHEBI:33019"/>
        <dbReference type="ChEBI" id="CHEBI:61560"/>
        <dbReference type="ChEBI" id="CHEBI:173112"/>
        <dbReference type="EC" id="2.7.7.7"/>
    </reaction>
</comment>
<dbReference type="InterPro" id="IPR006054">
    <property type="entry name" value="DnaQ"/>
</dbReference>
<dbReference type="InterPro" id="IPR006309">
    <property type="entry name" value="DnaQ_proteo"/>
</dbReference>
<evidence type="ECO:0000313" key="23">
    <source>
        <dbReference type="Proteomes" id="UP000298588"/>
    </source>
</evidence>
<evidence type="ECO:0000256" key="11">
    <source>
        <dbReference type="ARBA" id="ARBA00022842"/>
    </source>
</evidence>
<feature type="binding site" evidence="18">
    <location>
        <position position="9"/>
    </location>
    <ligand>
        <name>substrate</name>
    </ligand>
</feature>
<evidence type="ECO:0000256" key="7">
    <source>
        <dbReference type="ARBA" id="ARBA00022722"/>
    </source>
</evidence>
<dbReference type="InterPro" id="IPR012337">
    <property type="entry name" value="RNaseH-like_sf"/>
</dbReference>
<dbReference type="GO" id="GO:0005829">
    <property type="term" value="C:cytosol"/>
    <property type="evidence" value="ECO:0007669"/>
    <property type="project" value="TreeGrafter"/>
</dbReference>
<organism evidence="22 23">
    <name type="scientific">Phreatobacter aquaticus</name>
    <dbReference type="NCBI Taxonomy" id="2570229"/>
    <lineage>
        <taxon>Bacteria</taxon>
        <taxon>Pseudomonadati</taxon>
        <taxon>Pseudomonadota</taxon>
        <taxon>Alphaproteobacteria</taxon>
        <taxon>Hyphomicrobiales</taxon>
        <taxon>Phreatobacteraceae</taxon>
        <taxon>Phreatobacter</taxon>
    </lineage>
</organism>
<keyword evidence="13 19" id="KW-0464">Manganese</keyword>
<dbReference type="AlphaFoldDB" id="A0A4D7QB57"/>
<keyword evidence="6 20" id="KW-0235">DNA replication</keyword>
<dbReference type="SMART" id="SM00479">
    <property type="entry name" value="EXOIII"/>
    <property type="match status" value="1"/>
</dbReference>
<dbReference type="NCBIfam" id="TIGR01406">
    <property type="entry name" value="dnaQ_proteo"/>
    <property type="match status" value="1"/>
</dbReference>
<dbReference type="GO" id="GO:0045004">
    <property type="term" value="P:DNA replication proofreading"/>
    <property type="evidence" value="ECO:0007669"/>
    <property type="project" value="TreeGrafter"/>
</dbReference>
<feature type="binding site" evidence="18">
    <location>
        <position position="57"/>
    </location>
    <ligand>
        <name>substrate</name>
    </ligand>
</feature>
<evidence type="ECO:0000256" key="1">
    <source>
        <dbReference type="ARBA" id="ARBA00001936"/>
    </source>
</evidence>
<dbReference type="InterPro" id="IPR013520">
    <property type="entry name" value="Ribonucl_H"/>
</dbReference>
<feature type="domain" description="Exonuclease" evidence="21">
    <location>
        <begin position="2"/>
        <end position="172"/>
    </location>
</feature>
<keyword evidence="4 20" id="KW-0808">Transferase</keyword>
<keyword evidence="9 20" id="KW-0378">Hydrolase</keyword>
<dbReference type="FunFam" id="3.30.420.10:FF:000012">
    <property type="entry name" value="DNA polymerase III subunit epsilon"/>
    <property type="match status" value="1"/>
</dbReference>
<evidence type="ECO:0000256" key="8">
    <source>
        <dbReference type="ARBA" id="ARBA00022723"/>
    </source>
</evidence>
<feature type="binding site" evidence="18">
    <location>
        <position position="52"/>
    </location>
    <ligand>
        <name>substrate</name>
    </ligand>
</feature>
<keyword evidence="10 20" id="KW-0269">Exonuclease</keyword>
<dbReference type="PANTHER" id="PTHR30231:SF41">
    <property type="entry name" value="DNA POLYMERASE III SUBUNIT EPSILON"/>
    <property type="match status" value="1"/>
</dbReference>
<comment type="cofactor">
    <cofactor evidence="19">
        <name>Mg(2+)</name>
        <dbReference type="ChEBI" id="CHEBI:18420"/>
    </cofactor>
    <cofactor evidence="19">
        <name>Mn(2+)</name>
        <dbReference type="ChEBI" id="CHEBI:29035"/>
    </cofactor>
    <text evidence="19">Binds 2 divalent metal cations. Magnesium or manganese.</text>
</comment>
<protein>
    <recommendedName>
        <fullName evidence="3 20">DNA polymerase III subunit epsilon</fullName>
        <ecNumber evidence="2 20">2.7.7.7</ecNumber>
    </recommendedName>
</protein>
<keyword evidence="23" id="KW-1185">Reference proteome</keyword>
<dbReference type="InterPro" id="IPR036397">
    <property type="entry name" value="RNaseH_sf"/>
</dbReference>
<evidence type="ECO:0000259" key="21">
    <source>
        <dbReference type="SMART" id="SM00479"/>
    </source>
</evidence>
<dbReference type="NCBIfam" id="TIGR00573">
    <property type="entry name" value="dnaq"/>
    <property type="match status" value="1"/>
</dbReference>
<gene>
    <name evidence="20 22" type="primary">dnaQ</name>
    <name evidence="22" type="ORF">E8L99_05605</name>
</gene>
<comment type="function">
    <text evidence="14 20">DNA polymerase III is a complex, multichain enzyme responsible for most of the replicative synthesis in bacteria. The epsilon subunit contain the editing function and is a proofreading 3'-5' exonuclease.</text>
</comment>
<keyword evidence="8 19" id="KW-0479">Metal-binding</keyword>
<feature type="binding site" evidence="18">
    <location>
        <position position="155"/>
    </location>
    <ligand>
        <name>substrate</name>
    </ligand>
</feature>
<dbReference type="CDD" id="cd06131">
    <property type="entry name" value="DNA_pol_III_epsilon_Ecoli_like"/>
    <property type="match status" value="1"/>
</dbReference>
<evidence type="ECO:0000256" key="3">
    <source>
        <dbReference type="ARBA" id="ARBA00020352"/>
    </source>
</evidence>
<evidence type="ECO:0000256" key="18">
    <source>
        <dbReference type="PIRSR" id="PIRSR606309-2"/>
    </source>
</evidence>
<evidence type="ECO:0000256" key="12">
    <source>
        <dbReference type="ARBA" id="ARBA00022932"/>
    </source>
</evidence>
<dbReference type="EC" id="2.7.7.7" evidence="2 20"/>
<feature type="binding site" evidence="19">
    <location>
        <position position="155"/>
    </location>
    <ligand>
        <name>a divalent metal cation</name>
        <dbReference type="ChEBI" id="CHEBI:60240"/>
        <label>1</label>
        <note>catalytic</note>
    </ligand>
</feature>
<dbReference type="GO" id="GO:0003677">
    <property type="term" value="F:DNA binding"/>
    <property type="evidence" value="ECO:0007669"/>
    <property type="project" value="InterPro"/>
</dbReference>
<keyword evidence="11 19" id="KW-0460">Magnesium</keyword>
<dbReference type="Proteomes" id="UP000298588">
    <property type="component" value="Chromosome"/>
</dbReference>
<dbReference type="GO" id="GO:0008408">
    <property type="term" value="F:3'-5' exonuclease activity"/>
    <property type="evidence" value="ECO:0007669"/>
    <property type="project" value="TreeGrafter"/>
</dbReference>
<feature type="binding site" evidence="19">
    <location>
        <position position="7"/>
    </location>
    <ligand>
        <name>a divalent metal cation</name>
        <dbReference type="ChEBI" id="CHEBI:60240"/>
        <label>1</label>
        <note>catalytic</note>
    </ligand>
</feature>
<dbReference type="PANTHER" id="PTHR30231">
    <property type="entry name" value="DNA POLYMERASE III SUBUNIT EPSILON"/>
    <property type="match status" value="1"/>
</dbReference>
<evidence type="ECO:0000256" key="15">
    <source>
        <dbReference type="ARBA" id="ARBA00026073"/>
    </source>
</evidence>
<evidence type="ECO:0000256" key="10">
    <source>
        <dbReference type="ARBA" id="ARBA00022839"/>
    </source>
</evidence>
<reference evidence="22 23" key="1">
    <citation type="submission" date="2019-04" db="EMBL/GenBank/DDBJ databases">
        <title>Phreatobacter aquaticus sp. nov.</title>
        <authorList>
            <person name="Choi A."/>
            <person name="Baek K."/>
        </authorList>
    </citation>
    <scope>NUCLEOTIDE SEQUENCE [LARGE SCALE GENOMIC DNA]</scope>
    <source>
        <strain evidence="22 23">NMCR1094</strain>
    </source>
</reference>
<dbReference type="SUPFAM" id="SSF53098">
    <property type="entry name" value="Ribonuclease H-like"/>
    <property type="match status" value="1"/>
</dbReference>
<sequence length="236" mass="26262">MREIILDTETTGLDPLRGDRLVEIGCIELVNHFPSGQTYHVQINPERDMPEEAFRVHGLSGEMLATKPVFERVVEEFLAFIGDARLVIHNASFDMGFINAELKRSGREPIPMDRVVDTLAMARRRFPAASNSLDALCNRFGIDKSKRTVHGALVDAELLADIYIELIGGRQASFGLSDARRASQQRGGVSVRVRERPQALAPRLTEADIAEHAAFIAQMGDKAIWYDTLPRPEPQG</sequence>
<name>A0A4D7QB57_9HYPH</name>
<evidence type="ECO:0000256" key="20">
    <source>
        <dbReference type="RuleBase" id="RU364087"/>
    </source>
</evidence>
<dbReference type="Pfam" id="PF00929">
    <property type="entry name" value="RNase_T"/>
    <property type="match status" value="1"/>
</dbReference>
<comment type="cofactor">
    <cofactor evidence="1 20">
        <name>Mn(2+)</name>
        <dbReference type="ChEBI" id="CHEBI:29035"/>
    </cofactor>
</comment>
<dbReference type="GO" id="GO:0003887">
    <property type="term" value="F:DNA-directed DNA polymerase activity"/>
    <property type="evidence" value="ECO:0007669"/>
    <property type="project" value="UniProtKB-KW"/>
</dbReference>
<evidence type="ECO:0000256" key="13">
    <source>
        <dbReference type="ARBA" id="ARBA00023211"/>
    </source>
</evidence>
<dbReference type="KEGG" id="paqt:E8L99_05605"/>
<evidence type="ECO:0000256" key="2">
    <source>
        <dbReference type="ARBA" id="ARBA00012417"/>
    </source>
</evidence>